<gene>
    <name evidence="1" type="ORF">NQ318_011608</name>
</gene>
<comment type="caution">
    <text evidence="1">The sequence shown here is derived from an EMBL/GenBank/DDBJ whole genome shotgun (WGS) entry which is preliminary data.</text>
</comment>
<dbReference type="Proteomes" id="UP001162162">
    <property type="component" value="Unassembled WGS sequence"/>
</dbReference>
<protein>
    <submittedName>
        <fullName evidence="1">Uncharacterized protein</fullName>
    </submittedName>
</protein>
<dbReference type="AlphaFoldDB" id="A0AAV8Z7T6"/>
<accession>A0AAV8Z7T6</accession>
<feature type="non-terminal residue" evidence="1">
    <location>
        <position position="264"/>
    </location>
</feature>
<organism evidence="1 2">
    <name type="scientific">Aromia moschata</name>
    <dbReference type="NCBI Taxonomy" id="1265417"/>
    <lineage>
        <taxon>Eukaryota</taxon>
        <taxon>Metazoa</taxon>
        <taxon>Ecdysozoa</taxon>
        <taxon>Arthropoda</taxon>
        <taxon>Hexapoda</taxon>
        <taxon>Insecta</taxon>
        <taxon>Pterygota</taxon>
        <taxon>Neoptera</taxon>
        <taxon>Endopterygota</taxon>
        <taxon>Coleoptera</taxon>
        <taxon>Polyphaga</taxon>
        <taxon>Cucujiformia</taxon>
        <taxon>Chrysomeloidea</taxon>
        <taxon>Cerambycidae</taxon>
        <taxon>Cerambycinae</taxon>
        <taxon>Callichromatini</taxon>
        <taxon>Aromia</taxon>
    </lineage>
</organism>
<evidence type="ECO:0000313" key="2">
    <source>
        <dbReference type="Proteomes" id="UP001162162"/>
    </source>
</evidence>
<dbReference type="EMBL" id="JAPWTK010000011">
    <property type="protein sequence ID" value="KAJ8959873.1"/>
    <property type="molecule type" value="Genomic_DNA"/>
</dbReference>
<sequence>MTMSDMEKCKIYKEIQSSVKSLLDKGTSVDRNVYESQLISLKTDLAAKNENVRKAALEFLNFLLTLYVGDIQSHILKVLLDSSVNRLVQNCVLKSIKKNVIDAILEDKFDFTEMLLPWKNQNVNKLTNIIEEVCLNDLSREKCKEFFIGKVITAMMDLSTDNEIRNILTDMAFMLSTIVPISDLSPVELEMFLKDVNTKYVKNIGDLRDQNYSNWHNLWIFLVRFCDKNIHHSMELTNKLLRVVEYAFRNSSIQQRLKGYDCWK</sequence>
<proteinExistence type="predicted"/>
<evidence type="ECO:0000313" key="1">
    <source>
        <dbReference type="EMBL" id="KAJ8959873.1"/>
    </source>
</evidence>
<keyword evidence="2" id="KW-1185">Reference proteome</keyword>
<name>A0AAV8Z7T6_9CUCU</name>
<reference evidence="1" key="1">
    <citation type="journal article" date="2023" name="Insect Mol. Biol.">
        <title>Genome sequencing provides insights into the evolution of gene families encoding plant cell wall-degrading enzymes in longhorned beetles.</title>
        <authorList>
            <person name="Shin N.R."/>
            <person name="Okamura Y."/>
            <person name="Kirsch R."/>
            <person name="Pauchet Y."/>
        </authorList>
    </citation>
    <scope>NUCLEOTIDE SEQUENCE</scope>
    <source>
        <strain evidence="1">AMC_N1</strain>
    </source>
</reference>